<reference evidence="2 3" key="1">
    <citation type="submission" date="2020-02" db="EMBL/GenBank/DDBJ databases">
        <title>Draft genome sequence of Haematococcus lacustris strain NIES-144.</title>
        <authorList>
            <person name="Morimoto D."/>
            <person name="Nakagawa S."/>
            <person name="Yoshida T."/>
            <person name="Sawayama S."/>
        </authorList>
    </citation>
    <scope>NUCLEOTIDE SEQUENCE [LARGE SCALE GENOMIC DNA]</scope>
    <source>
        <strain evidence="2 3">NIES-144</strain>
    </source>
</reference>
<proteinExistence type="predicted"/>
<organism evidence="2 3">
    <name type="scientific">Haematococcus lacustris</name>
    <name type="common">Green alga</name>
    <name type="synonym">Haematococcus pluvialis</name>
    <dbReference type="NCBI Taxonomy" id="44745"/>
    <lineage>
        <taxon>Eukaryota</taxon>
        <taxon>Viridiplantae</taxon>
        <taxon>Chlorophyta</taxon>
        <taxon>core chlorophytes</taxon>
        <taxon>Chlorophyceae</taxon>
        <taxon>CS clade</taxon>
        <taxon>Chlamydomonadales</taxon>
        <taxon>Haematococcaceae</taxon>
        <taxon>Haematococcus</taxon>
    </lineage>
</organism>
<comment type="caution">
    <text evidence="2">The sequence shown here is derived from an EMBL/GenBank/DDBJ whole genome shotgun (WGS) entry which is preliminary data.</text>
</comment>
<feature type="region of interest" description="Disordered" evidence="1">
    <location>
        <begin position="1"/>
        <end position="28"/>
    </location>
</feature>
<dbReference type="Proteomes" id="UP000485058">
    <property type="component" value="Unassembled WGS sequence"/>
</dbReference>
<dbReference type="EMBL" id="BLLF01001360">
    <property type="protein sequence ID" value="GFH18807.1"/>
    <property type="molecule type" value="Genomic_DNA"/>
</dbReference>
<gene>
    <name evidence="2" type="ORF">HaLaN_15668</name>
</gene>
<protein>
    <submittedName>
        <fullName evidence="2">Uncharacterized protein</fullName>
    </submittedName>
</protein>
<dbReference type="AlphaFoldDB" id="A0A699Z817"/>
<accession>A0A699Z817</accession>
<sequence>MGDLHAHSGHPTCHGGHNTIEGTPRPQSYRGMGAEWGYHRSTYNEWQMPMPIAEAGHMGGAFTGIRRNAAQHANMVRVG</sequence>
<name>A0A699Z817_HAELA</name>
<evidence type="ECO:0000256" key="1">
    <source>
        <dbReference type="SAM" id="MobiDB-lite"/>
    </source>
</evidence>
<evidence type="ECO:0000313" key="3">
    <source>
        <dbReference type="Proteomes" id="UP000485058"/>
    </source>
</evidence>
<keyword evidence="3" id="KW-1185">Reference proteome</keyword>
<evidence type="ECO:0000313" key="2">
    <source>
        <dbReference type="EMBL" id="GFH18807.1"/>
    </source>
</evidence>